<dbReference type="PROSITE" id="PS51892">
    <property type="entry name" value="SUBTILASE"/>
    <property type="match status" value="1"/>
</dbReference>
<dbReference type="InterPro" id="IPR023828">
    <property type="entry name" value="Peptidase_S8_Ser-AS"/>
</dbReference>
<evidence type="ECO:0000256" key="4">
    <source>
        <dbReference type="ARBA" id="ARBA00022825"/>
    </source>
</evidence>
<keyword evidence="2 6" id="KW-0645">Protease</keyword>
<dbReference type="InterPro" id="IPR015500">
    <property type="entry name" value="Peptidase_S8_subtilisin-rel"/>
</dbReference>
<evidence type="ECO:0000256" key="9">
    <source>
        <dbReference type="SAM" id="SignalP"/>
    </source>
</evidence>
<dbReference type="Gene3D" id="2.60.40.10">
    <property type="entry name" value="Immunoglobulins"/>
    <property type="match status" value="1"/>
</dbReference>
<evidence type="ECO:0000256" key="3">
    <source>
        <dbReference type="ARBA" id="ARBA00022801"/>
    </source>
</evidence>
<dbReference type="PRINTS" id="PR00723">
    <property type="entry name" value="SUBTILISIN"/>
</dbReference>
<proteinExistence type="inferred from homology"/>
<dbReference type="PANTHER" id="PTHR43806">
    <property type="entry name" value="PEPTIDASE S8"/>
    <property type="match status" value="1"/>
</dbReference>
<dbReference type="InterPro" id="IPR013783">
    <property type="entry name" value="Ig-like_fold"/>
</dbReference>
<comment type="similarity">
    <text evidence="1 6 7">Belongs to the peptidase S8 family.</text>
</comment>
<reference evidence="11 12" key="1">
    <citation type="submission" date="2018-05" db="EMBL/GenBank/DDBJ databases">
        <title>Evolution of GPA BGCs.</title>
        <authorList>
            <person name="Waglechner N."/>
            <person name="Wright G.D."/>
        </authorList>
    </citation>
    <scope>NUCLEOTIDE SEQUENCE [LARGE SCALE GENOMIC DNA]</scope>
    <source>
        <strain evidence="11 12">A82846</strain>
    </source>
</reference>
<evidence type="ECO:0000256" key="2">
    <source>
        <dbReference type="ARBA" id="ARBA00022670"/>
    </source>
</evidence>
<accession>A0A428ZD70</accession>
<feature type="compositionally biased region" description="Basic and acidic residues" evidence="8">
    <location>
        <begin position="191"/>
        <end position="203"/>
    </location>
</feature>
<evidence type="ECO:0000313" key="11">
    <source>
        <dbReference type="EMBL" id="RSM86009.1"/>
    </source>
</evidence>
<evidence type="ECO:0000256" key="1">
    <source>
        <dbReference type="ARBA" id="ARBA00011073"/>
    </source>
</evidence>
<evidence type="ECO:0000313" key="12">
    <source>
        <dbReference type="Proteomes" id="UP000287547"/>
    </source>
</evidence>
<dbReference type="PROSITE" id="PS00137">
    <property type="entry name" value="SUBTILASE_HIS"/>
    <property type="match status" value="1"/>
</dbReference>
<dbReference type="GO" id="GO:0004252">
    <property type="term" value="F:serine-type endopeptidase activity"/>
    <property type="evidence" value="ECO:0007669"/>
    <property type="project" value="UniProtKB-UniRule"/>
</dbReference>
<feature type="domain" description="Peptidase S8/S53" evidence="10">
    <location>
        <begin position="161"/>
        <end position="413"/>
    </location>
</feature>
<feature type="chain" id="PRO_5019197467" evidence="9">
    <location>
        <begin position="25"/>
        <end position="1044"/>
    </location>
</feature>
<keyword evidence="9" id="KW-0732">Signal</keyword>
<keyword evidence="4 6" id="KW-0720">Serine protease</keyword>
<sequence>MLGRVLAAALALTLLPVLAPNAAADPVSDEIVLVSGDRVLLRGNAVSPVPGKGRQGMGFRTYEVAGHRYVIPLDAVERVAAGTLDRRLFDITSLKDFGYAKTPSVPLIIAGDAMTAAKGQSWPSLLTSPDKVWLDGKRELALAESVPQIGAPAVWQSGFTGKGVTVAVLDTGIDATHKDFAGRIADRRDFTDDKDKEADDKNGHGTHVASTIAGSGAASNGKYKGVAPEATLVIGKVCDDDGCPESAILKGMEWAAREKKAQVVNLSLGGPDAEEIDPLEAAINKLSAETGALFVVASGNRGPRPETVSSPSTADAALSVGAVGKKDDEAFYSSRGPRNDGAVKPEIAAPGTSIVAALAKNSESEPIDKFYTRASGTSMATPHVSGAAALLAQQRPGIKSAELKSTLVSSAAPLPFDAHLIGAGRLDVARATKQTVVAVNNSVNLGLQRWPHDDDKPVSGTVTYRNTGSTPVTLTLATAAPYSVAPSELTVPAGGEATATVTADTRTGPDGHITGRLTATAGETRVVTPLTVHKEVESYDLRVAQIGRDGKPAPIVSAVMLGIDSGQSYFPFDLDGSVVLRRPKGKYIVDSHVPAKDSYSHIIVPTVTLDQDQDLTLDARQAKLVKPAVPNAKVGAALLDVGLIRSFPVGGGRGGLLTGAILYDGTPFYSLYQGQPLPPEDLEAWLAFKLAEPDKDKDFTKSPVMYHLLWQDHGTYPTGFEPVVRQEELAEVRQLYHATQAGKFAYTWTLGYLDGLGHTAAGGPIGVHLPFQRTDYFQTGRTWEQSFALYQDKDADREISNLYSRRETPKPETSVVRHWNRAVFTPGFDSAEAPASYRSTRTGDKMNIFTAPYVDSTTGRTGYPMSGDRKSRIALYRDGTLVAEKPDMFQSLFEGLPEAEATYRAELSLQLDEKLFPLSTKMNTAWTFRSAATQETQALPLMNVRIAPNVDANNAVKVNQLLVIPVTLQRNPGSASAKVTEVAIEVSFDDGASWREIPVYPGNDIWYGLEANQAPNSYASLRVTATDDAGNKVEQTVLHAYRVI</sequence>
<dbReference type="AlphaFoldDB" id="A0A428ZD70"/>
<dbReference type="SUPFAM" id="SSF52743">
    <property type="entry name" value="Subtilisin-like"/>
    <property type="match status" value="1"/>
</dbReference>
<dbReference type="PANTHER" id="PTHR43806:SF11">
    <property type="entry name" value="CEREVISIN-RELATED"/>
    <property type="match status" value="1"/>
</dbReference>
<organism evidence="11 12">
    <name type="scientific">Kibdelosporangium aridum</name>
    <dbReference type="NCBI Taxonomy" id="2030"/>
    <lineage>
        <taxon>Bacteria</taxon>
        <taxon>Bacillati</taxon>
        <taxon>Actinomycetota</taxon>
        <taxon>Actinomycetes</taxon>
        <taxon>Pseudonocardiales</taxon>
        <taxon>Pseudonocardiaceae</taxon>
        <taxon>Kibdelosporangium</taxon>
    </lineage>
</organism>
<dbReference type="InterPro" id="IPR000209">
    <property type="entry name" value="Peptidase_S8/S53_dom"/>
</dbReference>
<dbReference type="GO" id="GO:0005975">
    <property type="term" value="P:carbohydrate metabolic process"/>
    <property type="evidence" value="ECO:0007669"/>
    <property type="project" value="UniProtKB-ARBA"/>
</dbReference>
<dbReference type="Gene3D" id="3.40.50.200">
    <property type="entry name" value="Peptidase S8/S53 domain"/>
    <property type="match status" value="1"/>
</dbReference>
<feature type="active site" description="Charge relay system" evidence="5 6">
    <location>
        <position position="170"/>
    </location>
</feature>
<dbReference type="InterPro" id="IPR023827">
    <property type="entry name" value="Peptidase_S8_Asp-AS"/>
</dbReference>
<protein>
    <submittedName>
        <fullName evidence="11">Peptidase S8</fullName>
    </submittedName>
</protein>
<dbReference type="InterPro" id="IPR050131">
    <property type="entry name" value="Peptidase_S8_subtilisin-like"/>
</dbReference>
<keyword evidence="3 6" id="KW-0378">Hydrolase</keyword>
<dbReference type="Pfam" id="PF00082">
    <property type="entry name" value="Peptidase_S8"/>
    <property type="match status" value="1"/>
</dbReference>
<evidence type="ECO:0000256" key="6">
    <source>
        <dbReference type="PROSITE-ProRule" id="PRU01240"/>
    </source>
</evidence>
<evidence type="ECO:0000259" key="10">
    <source>
        <dbReference type="Pfam" id="PF00082"/>
    </source>
</evidence>
<feature type="signal peptide" evidence="9">
    <location>
        <begin position="1"/>
        <end position="24"/>
    </location>
</feature>
<dbReference type="PROSITE" id="PS00138">
    <property type="entry name" value="SUBTILASE_SER"/>
    <property type="match status" value="1"/>
</dbReference>
<dbReference type="InterPro" id="IPR022398">
    <property type="entry name" value="Peptidase_S8_His-AS"/>
</dbReference>
<evidence type="ECO:0000256" key="5">
    <source>
        <dbReference type="PIRSR" id="PIRSR615500-1"/>
    </source>
</evidence>
<dbReference type="GO" id="GO:0006508">
    <property type="term" value="P:proteolysis"/>
    <property type="evidence" value="ECO:0007669"/>
    <property type="project" value="UniProtKB-KW"/>
</dbReference>
<dbReference type="InterPro" id="IPR036852">
    <property type="entry name" value="Peptidase_S8/S53_dom_sf"/>
</dbReference>
<evidence type="ECO:0000256" key="8">
    <source>
        <dbReference type="SAM" id="MobiDB-lite"/>
    </source>
</evidence>
<dbReference type="CDD" id="cd07487">
    <property type="entry name" value="Peptidases_S8_1"/>
    <property type="match status" value="1"/>
</dbReference>
<name>A0A428ZD70_KIBAR</name>
<feature type="active site" description="Charge relay system" evidence="5 6">
    <location>
        <position position="378"/>
    </location>
</feature>
<dbReference type="PROSITE" id="PS00136">
    <property type="entry name" value="SUBTILASE_ASP"/>
    <property type="match status" value="1"/>
</dbReference>
<comment type="caution">
    <text evidence="11">The sequence shown here is derived from an EMBL/GenBank/DDBJ whole genome shotgun (WGS) entry which is preliminary data.</text>
</comment>
<feature type="region of interest" description="Disordered" evidence="8">
    <location>
        <begin position="191"/>
        <end position="222"/>
    </location>
</feature>
<dbReference type="EMBL" id="QHKI01000010">
    <property type="protein sequence ID" value="RSM86009.1"/>
    <property type="molecule type" value="Genomic_DNA"/>
</dbReference>
<feature type="active site" description="Charge relay system" evidence="5 6">
    <location>
        <position position="204"/>
    </location>
</feature>
<gene>
    <name evidence="11" type="ORF">DMH04_15150</name>
</gene>
<evidence type="ECO:0000256" key="7">
    <source>
        <dbReference type="RuleBase" id="RU003355"/>
    </source>
</evidence>
<dbReference type="Proteomes" id="UP000287547">
    <property type="component" value="Unassembled WGS sequence"/>
</dbReference>